<feature type="transmembrane region" description="Helical" evidence="8">
    <location>
        <begin position="628"/>
        <end position="651"/>
    </location>
</feature>
<comment type="caution">
    <text evidence="10">The sequence shown here is derived from an EMBL/GenBank/DDBJ whole genome shotgun (WGS) entry which is preliminary data.</text>
</comment>
<feature type="transmembrane region" description="Helical" evidence="8">
    <location>
        <begin position="356"/>
        <end position="376"/>
    </location>
</feature>
<feature type="compositionally biased region" description="Polar residues" evidence="7">
    <location>
        <begin position="698"/>
        <end position="715"/>
    </location>
</feature>
<accession>A0A1A6BGF3</accession>
<feature type="transmembrane region" description="Helical" evidence="8">
    <location>
        <begin position="583"/>
        <end position="607"/>
    </location>
</feature>
<dbReference type="GO" id="GO:0005886">
    <property type="term" value="C:plasma membrane"/>
    <property type="evidence" value="ECO:0007669"/>
    <property type="project" value="UniProtKB-SubCell"/>
</dbReference>
<feature type="region of interest" description="Disordered" evidence="7">
    <location>
        <begin position="693"/>
        <end position="715"/>
    </location>
</feature>
<evidence type="ECO:0000256" key="3">
    <source>
        <dbReference type="ARBA" id="ARBA00022475"/>
    </source>
</evidence>
<dbReference type="InterPro" id="IPR004869">
    <property type="entry name" value="MMPL_dom"/>
</dbReference>
<dbReference type="Proteomes" id="UP000093757">
    <property type="component" value="Unassembled WGS sequence"/>
</dbReference>
<evidence type="ECO:0000256" key="8">
    <source>
        <dbReference type="SAM" id="Phobius"/>
    </source>
</evidence>
<dbReference type="Gene3D" id="1.20.1640.10">
    <property type="entry name" value="Multidrug efflux transporter AcrB transmembrane domain"/>
    <property type="match status" value="2"/>
</dbReference>
<evidence type="ECO:0000256" key="5">
    <source>
        <dbReference type="ARBA" id="ARBA00022989"/>
    </source>
</evidence>
<keyword evidence="4 8" id="KW-0812">Transmembrane</keyword>
<dbReference type="PANTHER" id="PTHR33406">
    <property type="entry name" value="MEMBRANE PROTEIN MJ1562-RELATED"/>
    <property type="match status" value="1"/>
</dbReference>
<dbReference type="PANTHER" id="PTHR33406:SF11">
    <property type="entry name" value="MEMBRANE PROTEIN SCO6666-RELATED"/>
    <property type="match status" value="1"/>
</dbReference>
<dbReference type="EMBL" id="MAEM01000295">
    <property type="protein sequence ID" value="OBS01356.1"/>
    <property type="molecule type" value="Genomic_DNA"/>
</dbReference>
<feature type="transmembrane region" description="Helical" evidence="8">
    <location>
        <begin position="517"/>
        <end position="539"/>
    </location>
</feature>
<feature type="transmembrane region" description="Helical" evidence="8">
    <location>
        <begin position="544"/>
        <end position="563"/>
    </location>
</feature>
<evidence type="ECO:0000313" key="11">
    <source>
        <dbReference type="Proteomes" id="UP000093757"/>
    </source>
</evidence>
<evidence type="ECO:0000313" key="10">
    <source>
        <dbReference type="EMBL" id="OBS01356.1"/>
    </source>
</evidence>
<feature type="domain" description="Membrane transport protein MMPL" evidence="9">
    <location>
        <begin position="25"/>
        <end position="356"/>
    </location>
</feature>
<comment type="subcellular location">
    <subcellularLocation>
        <location evidence="1">Cell membrane</location>
        <topology evidence="1">Multi-pass membrane protein</topology>
    </subcellularLocation>
</comment>
<evidence type="ECO:0000256" key="2">
    <source>
        <dbReference type="ARBA" id="ARBA00010157"/>
    </source>
</evidence>
<name>A0A1A6BGF3_MYCGO</name>
<feature type="domain" description="Membrane transport protein MMPL" evidence="9">
    <location>
        <begin position="478"/>
        <end position="697"/>
    </location>
</feature>
<feature type="transmembrane region" description="Helical" evidence="8">
    <location>
        <begin position="285"/>
        <end position="308"/>
    </location>
</feature>
<feature type="transmembrane region" description="Helical" evidence="8">
    <location>
        <begin position="657"/>
        <end position="676"/>
    </location>
</feature>
<evidence type="ECO:0000256" key="4">
    <source>
        <dbReference type="ARBA" id="ARBA00022692"/>
    </source>
</evidence>
<evidence type="ECO:0000256" key="6">
    <source>
        <dbReference type="ARBA" id="ARBA00023136"/>
    </source>
</evidence>
<keyword evidence="6 8" id="KW-0472">Membrane</keyword>
<proteinExistence type="inferred from homology"/>
<evidence type="ECO:0000259" key="9">
    <source>
        <dbReference type="Pfam" id="PF03176"/>
    </source>
</evidence>
<sequence>MAGALVYGSGISERLSGGGFYSVSSESQRAAAFLEQRFHVGKPNLVILATVNGEKSVDDPNAVGAGQALTRELADTPGINTITSYWGPDKSDVLRSRDGTRALILAHVAGGEREFDSAARHLIATYRDTERGPLRLQLGGEVVSYVDVTEQLNHDLGTSEAIAMPLILVLMTLVFGSLVAAGLPLIVGALSIVGSLGLLALLSDVTPVSNYALNVTTILGLALAIDYSLLVLTRFREERSHPQSLDDAIVTSVRTAGRTVIFSAAAVALSVLALLALPMMFLRSIAYACVGVILLATVCAVVVVPAMLRILGPRIDSLDVRSAIMRLLKRRAAQPKITTEEGFWFRTARLVMRRPVTAGGAVLVLALILAAPFGAIRLNFPDDRSLPTTSESRRVGDAIRSAFPAQAAAAIDVVLQSPANADQLDAYATALSRIRHVVAVKLESTSYADGRRIGERPVPQGEGCYLTVLPDVDPYSDAAHALLDRVRGTPAPGAVQVGGLTAENFDTKQALLQRVPLVTILMAVAMFSVLFVFTGSVVLPLKALLLNVISLSATLGAMVFVFQEGHLRWLVGDFAVTGTLPTPTPILIICLTFGLSMDYEVFLLSRITEEYRAHGDTNLAVMSGLQRVGPIVTAAALIMSVVFVAMATAQVSFIKSLGLGLTLAILFDATLIRAVLLPAAMKLMGRANWWAPRRRGEQSPTSGSAPEPQMTAQGA</sequence>
<comment type="similarity">
    <text evidence="2">Belongs to the resistance-nodulation-cell division (RND) (TC 2.A.6) family. MmpL subfamily.</text>
</comment>
<protein>
    <recommendedName>
        <fullName evidence="9">Membrane transport protein MMPL domain-containing protein</fullName>
    </recommendedName>
</protein>
<dbReference type="AlphaFoldDB" id="A0A1A6BGF3"/>
<feature type="transmembrane region" description="Helical" evidence="8">
    <location>
        <begin position="211"/>
        <end position="232"/>
    </location>
</feature>
<dbReference type="SUPFAM" id="SSF82866">
    <property type="entry name" value="Multidrug efflux transporter AcrB transmembrane domain"/>
    <property type="match status" value="2"/>
</dbReference>
<reference evidence="10 11" key="1">
    <citation type="submission" date="2016-06" db="EMBL/GenBank/DDBJ databases">
        <authorList>
            <person name="Kjaerup R.B."/>
            <person name="Dalgaard T.S."/>
            <person name="Juul-Madsen H.R."/>
        </authorList>
    </citation>
    <scope>NUCLEOTIDE SEQUENCE [LARGE SCALE GENOMIC DNA]</scope>
    <source>
        <strain evidence="10 11">1245752.6</strain>
    </source>
</reference>
<dbReference type="RefSeq" id="WP_065134365.1">
    <property type="nucleotide sequence ID" value="NZ_MAEM01000295.1"/>
</dbReference>
<feature type="transmembrane region" description="Helical" evidence="8">
    <location>
        <begin position="260"/>
        <end position="279"/>
    </location>
</feature>
<keyword evidence="5 8" id="KW-1133">Transmembrane helix</keyword>
<evidence type="ECO:0000256" key="7">
    <source>
        <dbReference type="SAM" id="MobiDB-lite"/>
    </source>
</evidence>
<feature type="transmembrane region" description="Helical" evidence="8">
    <location>
        <begin position="166"/>
        <end position="199"/>
    </location>
</feature>
<dbReference type="Pfam" id="PF03176">
    <property type="entry name" value="MMPL"/>
    <property type="match status" value="2"/>
</dbReference>
<gene>
    <name evidence="10" type="ORF">A9W98_20570</name>
</gene>
<organism evidence="10 11">
    <name type="scientific">Mycobacterium gordonae</name>
    <dbReference type="NCBI Taxonomy" id="1778"/>
    <lineage>
        <taxon>Bacteria</taxon>
        <taxon>Bacillati</taxon>
        <taxon>Actinomycetota</taxon>
        <taxon>Actinomycetes</taxon>
        <taxon>Mycobacteriales</taxon>
        <taxon>Mycobacteriaceae</taxon>
        <taxon>Mycobacterium</taxon>
    </lineage>
</organism>
<evidence type="ECO:0000256" key="1">
    <source>
        <dbReference type="ARBA" id="ARBA00004651"/>
    </source>
</evidence>
<dbReference type="InterPro" id="IPR050545">
    <property type="entry name" value="Mycobact_MmpL"/>
</dbReference>
<keyword evidence="3" id="KW-1003">Cell membrane</keyword>